<sequence>MLTRKTKIVCSIGPACDNDDTIREMIKAGMNIARFNFSHGTYDWHKQAMDRVRRVSAEIDVPVAILLDTKGPEIRTGLIDGTNNINLSAGETVIVTTDDCTCVNASEGKPCRISISWKEATKKVSSGIKILIADGLIELVVQKVEGEEIICKASNAGTFGSRKNVNLIGVHAGLPIMSDKDKEDLKFGATQDIDFVAASFVSFPEEVVQIKEYLKSVGAKARVIAKIENEEGLNNIEKITREADGIMVARGDLGVQLPTERIPLAQKAIIRCCHTAGKPVITATQMLDSMIVNPRPTRAELTDVANAIFDGTDALMLSGETAGGKYPVESVKTMALIARTTEDSLEYKEHMRKIDSDYVPGTEVGHMVAHSAYKLSKNIKAKAIIIPTLHGNTARMIGSFRPEQIVIAVTPNKKVQRQLMIQWGVTPVLCRIAGDSDMMIQNAVKLAIENNLVKLSDRVVVCAGIPLSSPLMVNTIRVLVVGNIIARGTSFGFCNSEKQKICGRIIHAEDIVEIRDTVKLNHKTILVCERITEDLIPVLRIIDGVISESGSDLQEENLKLVNPNLVYIQNVPDACKILEDNLSVSIDGEQGLIYEGAIC</sequence>
<proteinExistence type="inferred from homology"/>
<dbReference type="eggNOG" id="COG0469">
    <property type="taxonomic scope" value="Bacteria"/>
</dbReference>
<dbReference type="FunFam" id="2.40.33.10:FF:000001">
    <property type="entry name" value="Pyruvate kinase"/>
    <property type="match status" value="1"/>
</dbReference>
<dbReference type="InterPro" id="IPR007110">
    <property type="entry name" value="Ig-like_dom"/>
</dbReference>
<evidence type="ECO:0000256" key="11">
    <source>
        <dbReference type="ARBA" id="ARBA00022840"/>
    </source>
</evidence>
<dbReference type="InterPro" id="IPR015793">
    <property type="entry name" value="Pyrv_Knase_brl"/>
</dbReference>
<comment type="pathway">
    <text evidence="3 16">Carbohydrate degradation; glycolysis; pyruvate from D-glyceraldehyde 3-phosphate: step 5/5.</text>
</comment>
<dbReference type="GO" id="GO:0030955">
    <property type="term" value="F:potassium ion binding"/>
    <property type="evidence" value="ECO:0007669"/>
    <property type="project" value="UniProtKB-UniRule"/>
</dbReference>
<evidence type="ECO:0000256" key="7">
    <source>
        <dbReference type="ARBA" id="ARBA00022679"/>
    </source>
</evidence>
<dbReference type="GO" id="GO:0000287">
    <property type="term" value="F:magnesium ion binding"/>
    <property type="evidence" value="ECO:0007669"/>
    <property type="project" value="UniProtKB-UniRule"/>
</dbReference>
<evidence type="ECO:0000256" key="9">
    <source>
        <dbReference type="ARBA" id="ARBA00022741"/>
    </source>
</evidence>
<keyword evidence="14 18" id="KW-0670">Pyruvate</keyword>
<evidence type="ECO:0000313" key="19">
    <source>
        <dbReference type="Proteomes" id="UP000006852"/>
    </source>
</evidence>
<evidence type="ECO:0000256" key="15">
    <source>
        <dbReference type="NCBIfam" id="TIGR01064"/>
    </source>
</evidence>
<dbReference type="NCBIfam" id="NF004978">
    <property type="entry name" value="PRK06354.1"/>
    <property type="match status" value="1"/>
</dbReference>
<dbReference type="GO" id="GO:0005524">
    <property type="term" value="F:ATP binding"/>
    <property type="evidence" value="ECO:0007669"/>
    <property type="project" value="UniProtKB-KW"/>
</dbReference>
<comment type="cofactor">
    <cofactor evidence="2">
        <name>K(+)</name>
        <dbReference type="ChEBI" id="CHEBI:29103"/>
    </cofactor>
</comment>
<dbReference type="PANTHER" id="PTHR11817">
    <property type="entry name" value="PYRUVATE KINASE"/>
    <property type="match status" value="1"/>
</dbReference>
<dbReference type="InterPro" id="IPR015813">
    <property type="entry name" value="Pyrv/PenolPyrv_kinase-like_dom"/>
</dbReference>
<dbReference type="NCBIfam" id="NF004491">
    <property type="entry name" value="PRK05826.1"/>
    <property type="match status" value="1"/>
</dbReference>
<dbReference type="EC" id="2.7.1.40" evidence="5 15"/>
<dbReference type="GeneID" id="302997702"/>
<dbReference type="STRING" id="869209.Tresu_0490"/>
<dbReference type="PROSITE" id="PS50835">
    <property type="entry name" value="IG_LIKE"/>
    <property type="match status" value="1"/>
</dbReference>
<dbReference type="InterPro" id="IPR036637">
    <property type="entry name" value="Phosphohistidine_dom_sf"/>
</dbReference>
<dbReference type="Gene3D" id="2.40.33.10">
    <property type="entry name" value="PK beta-barrel domain-like"/>
    <property type="match status" value="1"/>
</dbReference>
<gene>
    <name evidence="18" type="ordered locus">Tresu_0490</name>
</gene>
<reference evidence="18 19" key="1">
    <citation type="journal article" date="2011" name="Stand. Genomic Sci.">
        <title>Complete genome sequence of Treponema succinifaciens type strain (6091).</title>
        <authorList>
            <person name="Han C."/>
            <person name="Gronow S."/>
            <person name="Teshima H."/>
            <person name="Lapidus A."/>
            <person name="Nolan M."/>
            <person name="Lucas S."/>
            <person name="Hammon N."/>
            <person name="Deshpande S."/>
            <person name="Cheng J.F."/>
            <person name="Zeytun A."/>
            <person name="Tapia R."/>
            <person name="Goodwin L."/>
            <person name="Pitluck S."/>
            <person name="Liolios K."/>
            <person name="Pagani I."/>
            <person name="Ivanova N."/>
            <person name="Mavromatis K."/>
            <person name="Mikhailova N."/>
            <person name="Huntemann M."/>
            <person name="Pati A."/>
            <person name="Chen A."/>
            <person name="Palaniappan K."/>
            <person name="Land M."/>
            <person name="Hauser L."/>
            <person name="Brambilla E.M."/>
            <person name="Rohde M."/>
            <person name="Goker M."/>
            <person name="Woyke T."/>
            <person name="Bristow J."/>
            <person name="Eisen J.A."/>
            <person name="Markowitz V."/>
            <person name="Hugenholtz P."/>
            <person name="Kyrpides N.C."/>
            <person name="Klenk H.P."/>
            <person name="Detter J.C."/>
        </authorList>
    </citation>
    <scope>NUCLEOTIDE SEQUENCE [LARGE SCALE GENOMIC DNA]</scope>
    <source>
        <strain evidence="19">ATCC 33096 / DSM 2489 / 6091</strain>
    </source>
</reference>
<comment type="cofactor">
    <cofactor evidence="1">
        <name>Mg(2+)</name>
        <dbReference type="ChEBI" id="CHEBI:18420"/>
    </cofactor>
</comment>
<name>F2NXX0_TRES6</name>
<keyword evidence="7 16" id="KW-0808">Transferase</keyword>
<evidence type="ECO:0000256" key="4">
    <source>
        <dbReference type="ARBA" id="ARBA00008663"/>
    </source>
</evidence>
<evidence type="ECO:0000256" key="13">
    <source>
        <dbReference type="ARBA" id="ARBA00023152"/>
    </source>
</evidence>
<dbReference type="EMBL" id="CP002631">
    <property type="protein sequence ID" value="AEB13440.1"/>
    <property type="molecule type" value="Genomic_DNA"/>
</dbReference>
<comment type="similarity">
    <text evidence="4 16">Belongs to the pyruvate kinase family.</text>
</comment>
<keyword evidence="10 16" id="KW-0418">Kinase</keyword>
<dbReference type="PRINTS" id="PR01050">
    <property type="entry name" value="PYRUVTKNASE"/>
</dbReference>
<dbReference type="SUPFAM" id="SSF51621">
    <property type="entry name" value="Phosphoenolpyruvate/pyruvate domain"/>
    <property type="match status" value="1"/>
</dbReference>
<evidence type="ECO:0000256" key="16">
    <source>
        <dbReference type="RuleBase" id="RU000504"/>
    </source>
</evidence>
<keyword evidence="11" id="KW-0067">ATP-binding</keyword>
<dbReference type="Proteomes" id="UP000006852">
    <property type="component" value="Chromosome"/>
</dbReference>
<evidence type="ECO:0000259" key="17">
    <source>
        <dbReference type="PROSITE" id="PS50835"/>
    </source>
</evidence>
<dbReference type="Pfam" id="PF02887">
    <property type="entry name" value="PK_C"/>
    <property type="match status" value="1"/>
</dbReference>
<dbReference type="InterPro" id="IPR018209">
    <property type="entry name" value="Pyrv_Knase_AS"/>
</dbReference>
<keyword evidence="9" id="KW-0547">Nucleotide-binding</keyword>
<evidence type="ECO:0000256" key="5">
    <source>
        <dbReference type="ARBA" id="ARBA00012142"/>
    </source>
</evidence>
<keyword evidence="12 16" id="KW-0460">Magnesium</keyword>
<evidence type="ECO:0000256" key="12">
    <source>
        <dbReference type="ARBA" id="ARBA00022842"/>
    </source>
</evidence>
<protein>
    <recommendedName>
        <fullName evidence="6 15">Pyruvate kinase</fullName>
        <ecNumber evidence="5 15">2.7.1.40</ecNumber>
    </recommendedName>
</protein>
<keyword evidence="19" id="KW-1185">Reference proteome</keyword>
<keyword evidence="8" id="KW-0479">Metal-binding</keyword>
<dbReference type="OrthoDB" id="9812123at2"/>
<keyword evidence="13 16" id="KW-0324">Glycolysis</keyword>
<evidence type="ECO:0000256" key="2">
    <source>
        <dbReference type="ARBA" id="ARBA00001958"/>
    </source>
</evidence>
<organism evidence="18 19">
    <name type="scientific">Treponema succinifaciens (strain ATCC 33096 / DSM 2489 / 6091)</name>
    <dbReference type="NCBI Taxonomy" id="869209"/>
    <lineage>
        <taxon>Bacteria</taxon>
        <taxon>Pseudomonadati</taxon>
        <taxon>Spirochaetota</taxon>
        <taxon>Spirochaetia</taxon>
        <taxon>Spirochaetales</taxon>
        <taxon>Treponemataceae</taxon>
        <taxon>Treponema</taxon>
    </lineage>
</organism>
<dbReference type="InterPro" id="IPR036918">
    <property type="entry name" value="Pyrv_Knase_C_sf"/>
</dbReference>
<evidence type="ECO:0000256" key="6">
    <source>
        <dbReference type="ARBA" id="ARBA00018587"/>
    </source>
</evidence>
<dbReference type="KEGG" id="tsu:Tresu_0490"/>
<feature type="domain" description="Ig-like" evidence="17">
    <location>
        <begin position="72"/>
        <end position="168"/>
    </location>
</feature>
<dbReference type="NCBIfam" id="TIGR01064">
    <property type="entry name" value="pyruv_kin"/>
    <property type="match status" value="1"/>
</dbReference>
<dbReference type="Gene3D" id="3.20.20.60">
    <property type="entry name" value="Phosphoenolpyruvate-binding domains"/>
    <property type="match status" value="1"/>
</dbReference>
<accession>F2NXX0</accession>
<dbReference type="AlphaFoldDB" id="F2NXX0"/>
<evidence type="ECO:0000256" key="10">
    <source>
        <dbReference type="ARBA" id="ARBA00022777"/>
    </source>
</evidence>
<dbReference type="InterPro" id="IPR040442">
    <property type="entry name" value="Pyrv_kinase-like_dom_sf"/>
</dbReference>
<dbReference type="FunFam" id="3.20.20.60:FF:000025">
    <property type="entry name" value="Pyruvate kinase"/>
    <property type="match status" value="1"/>
</dbReference>
<dbReference type="Pfam" id="PF00224">
    <property type="entry name" value="PK"/>
    <property type="match status" value="1"/>
</dbReference>
<dbReference type="InterPro" id="IPR011037">
    <property type="entry name" value="Pyrv_Knase-like_insert_dom_sf"/>
</dbReference>
<dbReference type="SUPFAM" id="SSF52009">
    <property type="entry name" value="Phosphohistidine domain"/>
    <property type="match status" value="1"/>
</dbReference>
<evidence type="ECO:0000256" key="8">
    <source>
        <dbReference type="ARBA" id="ARBA00022723"/>
    </source>
</evidence>
<dbReference type="SUPFAM" id="SSF50800">
    <property type="entry name" value="PK beta-barrel domain-like"/>
    <property type="match status" value="1"/>
</dbReference>
<dbReference type="InterPro" id="IPR015806">
    <property type="entry name" value="Pyrv_Knase_insert_dom_sf"/>
</dbReference>
<dbReference type="GO" id="GO:0004743">
    <property type="term" value="F:pyruvate kinase activity"/>
    <property type="evidence" value="ECO:0007669"/>
    <property type="project" value="UniProtKB-UniRule"/>
</dbReference>
<dbReference type="RefSeq" id="WP_013700747.1">
    <property type="nucleotide sequence ID" value="NC_015385.1"/>
</dbReference>
<dbReference type="InterPro" id="IPR001697">
    <property type="entry name" value="Pyr_Knase"/>
</dbReference>
<evidence type="ECO:0000313" key="18">
    <source>
        <dbReference type="EMBL" id="AEB13440.1"/>
    </source>
</evidence>
<dbReference type="Gene3D" id="3.40.1380.20">
    <property type="entry name" value="Pyruvate kinase, C-terminal domain"/>
    <property type="match status" value="1"/>
</dbReference>
<dbReference type="InterPro" id="IPR015795">
    <property type="entry name" value="Pyrv_Knase_C"/>
</dbReference>
<comment type="catalytic activity">
    <reaction evidence="16">
        <text>pyruvate + ATP = phosphoenolpyruvate + ADP + H(+)</text>
        <dbReference type="Rhea" id="RHEA:18157"/>
        <dbReference type="ChEBI" id="CHEBI:15361"/>
        <dbReference type="ChEBI" id="CHEBI:15378"/>
        <dbReference type="ChEBI" id="CHEBI:30616"/>
        <dbReference type="ChEBI" id="CHEBI:58702"/>
        <dbReference type="ChEBI" id="CHEBI:456216"/>
        <dbReference type="EC" id="2.7.1.40"/>
    </reaction>
</comment>
<evidence type="ECO:0000256" key="1">
    <source>
        <dbReference type="ARBA" id="ARBA00001946"/>
    </source>
</evidence>
<evidence type="ECO:0000256" key="14">
    <source>
        <dbReference type="ARBA" id="ARBA00023317"/>
    </source>
</evidence>
<evidence type="ECO:0000256" key="3">
    <source>
        <dbReference type="ARBA" id="ARBA00004997"/>
    </source>
</evidence>
<dbReference type="SUPFAM" id="SSF52935">
    <property type="entry name" value="PK C-terminal domain-like"/>
    <property type="match status" value="1"/>
</dbReference>
<reference evidence="19" key="2">
    <citation type="submission" date="2011-04" db="EMBL/GenBank/DDBJ databases">
        <title>The complete genome of chromosome of Treponema succinifaciens DSM 2489.</title>
        <authorList>
            <person name="Lucas S."/>
            <person name="Copeland A."/>
            <person name="Lapidus A."/>
            <person name="Bruce D."/>
            <person name="Goodwin L."/>
            <person name="Pitluck S."/>
            <person name="Peters L."/>
            <person name="Kyrpides N."/>
            <person name="Mavromatis K."/>
            <person name="Ivanova N."/>
            <person name="Ovchinnikova G."/>
            <person name="Teshima H."/>
            <person name="Detter J.C."/>
            <person name="Tapia R."/>
            <person name="Han C."/>
            <person name="Land M."/>
            <person name="Hauser L."/>
            <person name="Markowitz V."/>
            <person name="Cheng J.-F."/>
            <person name="Hugenholtz P."/>
            <person name="Woyke T."/>
            <person name="Wu D."/>
            <person name="Gronow S."/>
            <person name="Wellnitz S."/>
            <person name="Brambilla E."/>
            <person name="Klenk H.-P."/>
            <person name="Eisen J.A."/>
        </authorList>
    </citation>
    <scope>NUCLEOTIDE SEQUENCE [LARGE SCALE GENOMIC DNA]</scope>
    <source>
        <strain evidence="19">ATCC 33096 / DSM 2489 / 6091</strain>
    </source>
</reference>
<dbReference type="UniPathway" id="UPA00109">
    <property type="reaction ID" value="UER00188"/>
</dbReference>
<dbReference type="GO" id="GO:0016301">
    <property type="term" value="F:kinase activity"/>
    <property type="evidence" value="ECO:0007669"/>
    <property type="project" value="UniProtKB-KW"/>
</dbReference>
<dbReference type="Gene3D" id="3.50.30.10">
    <property type="entry name" value="Phosphohistidine domain"/>
    <property type="match status" value="1"/>
</dbReference>
<dbReference type="HOGENOM" id="CLU_015439_0_2_12"/>
<dbReference type="PROSITE" id="PS00110">
    <property type="entry name" value="PYRUVATE_KINASE"/>
    <property type="match status" value="1"/>
</dbReference>